<dbReference type="RefSeq" id="WP_160630019.1">
    <property type="nucleotide sequence ID" value="NZ_CP047593.1"/>
</dbReference>
<comment type="cofactor">
    <cofactor evidence="1">
        <name>FAD</name>
        <dbReference type="ChEBI" id="CHEBI:57692"/>
    </cofactor>
</comment>
<feature type="domain" description="FAD/NAD(P)-binding" evidence="6">
    <location>
        <begin position="4"/>
        <end position="281"/>
    </location>
</feature>
<evidence type="ECO:0000256" key="5">
    <source>
        <dbReference type="ARBA" id="ARBA00023002"/>
    </source>
</evidence>
<dbReference type="InterPro" id="IPR036188">
    <property type="entry name" value="FAD/NAD-bd_sf"/>
</dbReference>
<evidence type="ECO:0000313" key="7">
    <source>
        <dbReference type="EMBL" id="QHI70847.1"/>
    </source>
</evidence>
<dbReference type="PANTHER" id="PTHR42913:SF3">
    <property type="entry name" value="64 KDA MITOCHONDRIAL NADH DEHYDROGENASE (EUROFUNG)"/>
    <property type="match status" value="1"/>
</dbReference>
<keyword evidence="5" id="KW-0560">Oxidoreductase</keyword>
<dbReference type="GO" id="GO:0003955">
    <property type="term" value="F:NAD(P)H dehydrogenase (quinone) activity"/>
    <property type="evidence" value="ECO:0007669"/>
    <property type="project" value="TreeGrafter"/>
</dbReference>
<evidence type="ECO:0000256" key="4">
    <source>
        <dbReference type="ARBA" id="ARBA00022827"/>
    </source>
</evidence>
<keyword evidence="8" id="KW-1185">Reference proteome</keyword>
<evidence type="ECO:0000256" key="1">
    <source>
        <dbReference type="ARBA" id="ARBA00001974"/>
    </source>
</evidence>
<dbReference type="AlphaFoldDB" id="A0A6P1MA89"/>
<dbReference type="PANTHER" id="PTHR42913">
    <property type="entry name" value="APOPTOSIS-INDUCING FACTOR 1"/>
    <property type="match status" value="1"/>
</dbReference>
<evidence type="ECO:0000313" key="8">
    <source>
        <dbReference type="Proteomes" id="UP000464954"/>
    </source>
</evidence>
<dbReference type="Proteomes" id="UP000464954">
    <property type="component" value="Chromosome"/>
</dbReference>
<reference evidence="7 8" key="1">
    <citation type="submission" date="2020-01" db="EMBL/GenBank/DDBJ databases">
        <title>Ponticoccus aerotolerans gen. nov., sp. nov., an anaerobic bacterium and proposal of Ponticoccusceae fam. nov., Ponticoccusles ord. nov. and Ponticoccuse classis nov. in the phylum Kiritimatiellaeota.</title>
        <authorList>
            <person name="Zhou L.Y."/>
            <person name="Du Z.J."/>
        </authorList>
    </citation>
    <scope>NUCLEOTIDE SEQUENCE [LARGE SCALE GENOMIC DNA]</scope>
    <source>
        <strain evidence="7 8">S-5007</strain>
    </source>
</reference>
<comment type="similarity">
    <text evidence="2">Belongs to the NADH dehydrogenase family.</text>
</comment>
<accession>A0A6P1MA89</accession>
<evidence type="ECO:0000256" key="3">
    <source>
        <dbReference type="ARBA" id="ARBA00022630"/>
    </source>
</evidence>
<protein>
    <submittedName>
        <fullName evidence="7">FAD-dependent oxidoreductase</fullName>
    </submittedName>
</protein>
<organism evidence="7 8">
    <name type="scientific">Tichowtungia aerotolerans</name>
    <dbReference type="NCBI Taxonomy" id="2697043"/>
    <lineage>
        <taxon>Bacteria</taxon>
        <taxon>Pseudomonadati</taxon>
        <taxon>Kiritimatiellota</taxon>
        <taxon>Tichowtungiia</taxon>
        <taxon>Tichowtungiales</taxon>
        <taxon>Tichowtungiaceae</taxon>
        <taxon>Tichowtungia</taxon>
    </lineage>
</organism>
<dbReference type="PRINTS" id="PR00368">
    <property type="entry name" value="FADPNR"/>
</dbReference>
<keyword evidence="4" id="KW-0274">FAD</keyword>
<keyword evidence="3" id="KW-0285">Flavoprotein</keyword>
<gene>
    <name evidence="7" type="ORF">GT409_00005</name>
</gene>
<dbReference type="EMBL" id="CP047593">
    <property type="protein sequence ID" value="QHI70847.1"/>
    <property type="molecule type" value="Genomic_DNA"/>
</dbReference>
<dbReference type="InterPro" id="IPR023753">
    <property type="entry name" value="FAD/NAD-binding_dom"/>
</dbReference>
<dbReference type="Gene3D" id="3.50.50.100">
    <property type="match status" value="1"/>
</dbReference>
<dbReference type="InterPro" id="IPR051169">
    <property type="entry name" value="NADH-Q_oxidoreductase"/>
</dbReference>
<dbReference type="KEGG" id="taer:GT409_00005"/>
<dbReference type="GO" id="GO:0019646">
    <property type="term" value="P:aerobic electron transport chain"/>
    <property type="evidence" value="ECO:0007669"/>
    <property type="project" value="TreeGrafter"/>
</dbReference>
<evidence type="ECO:0000259" key="6">
    <source>
        <dbReference type="Pfam" id="PF07992"/>
    </source>
</evidence>
<dbReference type="Pfam" id="PF07992">
    <property type="entry name" value="Pyr_redox_2"/>
    <property type="match status" value="1"/>
</dbReference>
<evidence type="ECO:0000256" key="2">
    <source>
        <dbReference type="ARBA" id="ARBA00005272"/>
    </source>
</evidence>
<dbReference type="SUPFAM" id="SSF51905">
    <property type="entry name" value="FAD/NAD(P)-binding domain"/>
    <property type="match status" value="2"/>
</dbReference>
<sequence length="382" mass="42165">MNSKTVIIGAGFAGRQACRILSRTDTDVILFDPNKFTVMLPSLPDLAGGWVPEKLLIHPLKKIIPRNIQHIQKAVTSINLDEKTVTADHATYPFDFLLIASGSVADFHGFDQHLDAVHKLDSLESALRIRDMFKTYLSCSKAPHLVIAGGGYTGLELAASLRFRSIADGTPSKVTIADPSNQILPFLSQVEHDRITDFLKKNNITVLNQSKVTSFDGQNVDIGDQMIEKAFFCWAGGSKLSIPEIKGSVSQLRDGRITVQPDLSLPNYPNVFAAGDSAAIMQHGQPLRKAINFAWYSGARAGKNIASCLKKRPTKPFKPIDLGWVIPLHTQSTGKLFSLLPVHGRPGLRLHYFMCGLRNFNIVNFIGFTKISLKLFKKERST</sequence>
<name>A0A6P1MA89_9BACT</name>
<proteinExistence type="inferred from homology"/>